<organism evidence="3 4">
    <name type="scientific">Heracleum sosnowskyi</name>
    <dbReference type="NCBI Taxonomy" id="360622"/>
    <lineage>
        <taxon>Eukaryota</taxon>
        <taxon>Viridiplantae</taxon>
        <taxon>Streptophyta</taxon>
        <taxon>Embryophyta</taxon>
        <taxon>Tracheophyta</taxon>
        <taxon>Spermatophyta</taxon>
        <taxon>Magnoliopsida</taxon>
        <taxon>eudicotyledons</taxon>
        <taxon>Gunneridae</taxon>
        <taxon>Pentapetalae</taxon>
        <taxon>asterids</taxon>
        <taxon>campanulids</taxon>
        <taxon>Apiales</taxon>
        <taxon>Apiaceae</taxon>
        <taxon>Apioideae</taxon>
        <taxon>apioid superclade</taxon>
        <taxon>Tordylieae</taxon>
        <taxon>Tordyliinae</taxon>
        <taxon>Heracleum</taxon>
    </lineage>
</organism>
<dbReference type="PROSITE" id="PS50005">
    <property type="entry name" value="TPR"/>
    <property type="match status" value="1"/>
</dbReference>
<protein>
    <submittedName>
        <fullName evidence="3">Tetratricopetide-repeat thioredoxin-like 3</fullName>
    </submittedName>
</protein>
<dbReference type="PANTHER" id="PTHR46050:SF29">
    <property type="entry name" value="TPR REPEAT-CONTAINING THIOREDOXIN TTL4"/>
    <property type="match status" value="1"/>
</dbReference>
<feature type="region of interest" description="Disordered" evidence="2">
    <location>
        <begin position="549"/>
        <end position="587"/>
    </location>
</feature>
<dbReference type="Pfam" id="PF13432">
    <property type="entry name" value="TPR_16"/>
    <property type="match status" value="2"/>
</dbReference>
<dbReference type="SMART" id="SM00028">
    <property type="entry name" value="TPR"/>
    <property type="match status" value="6"/>
</dbReference>
<comment type="caution">
    <text evidence="3">The sequence shown here is derived from an EMBL/GenBank/DDBJ whole genome shotgun (WGS) entry which is preliminary data.</text>
</comment>
<dbReference type="GO" id="GO:0005737">
    <property type="term" value="C:cytoplasm"/>
    <property type="evidence" value="ECO:0007669"/>
    <property type="project" value="TreeGrafter"/>
</dbReference>
<reference evidence="3" key="1">
    <citation type="submission" date="2023-02" db="EMBL/GenBank/DDBJ databases">
        <title>Genome of toxic invasive species Heracleum sosnowskyi carries increased number of genes despite the absence of recent whole-genome duplications.</title>
        <authorList>
            <person name="Schelkunov M."/>
            <person name="Shtratnikova V."/>
            <person name="Makarenko M."/>
            <person name="Klepikova A."/>
            <person name="Omelchenko D."/>
            <person name="Novikova G."/>
            <person name="Obukhova E."/>
            <person name="Bogdanov V."/>
            <person name="Penin A."/>
            <person name="Logacheva M."/>
        </authorList>
    </citation>
    <scope>NUCLEOTIDE SEQUENCE</scope>
    <source>
        <strain evidence="3">Hsosn_3</strain>
        <tissue evidence="3">Leaf</tissue>
    </source>
</reference>
<dbReference type="AlphaFoldDB" id="A0AAD8JIU5"/>
<name>A0AAD8JIU5_9APIA</name>
<feature type="repeat" description="TPR" evidence="1">
    <location>
        <begin position="186"/>
        <end position="219"/>
    </location>
</feature>
<evidence type="ECO:0000313" key="4">
    <source>
        <dbReference type="Proteomes" id="UP001237642"/>
    </source>
</evidence>
<proteinExistence type="predicted"/>
<dbReference type="Gene3D" id="1.25.40.10">
    <property type="entry name" value="Tetratricopeptide repeat domain"/>
    <property type="match status" value="1"/>
</dbReference>
<accession>A0AAD8JIU5</accession>
<dbReference type="InterPro" id="IPR011990">
    <property type="entry name" value="TPR-like_helical_dom_sf"/>
</dbReference>
<dbReference type="SUPFAM" id="SSF48452">
    <property type="entry name" value="TPR-like"/>
    <property type="match status" value="2"/>
</dbReference>
<reference evidence="3" key="2">
    <citation type="submission" date="2023-05" db="EMBL/GenBank/DDBJ databases">
        <authorList>
            <person name="Schelkunov M.I."/>
        </authorList>
    </citation>
    <scope>NUCLEOTIDE SEQUENCE</scope>
    <source>
        <strain evidence="3">Hsosn_3</strain>
        <tissue evidence="3">Leaf</tissue>
    </source>
</reference>
<dbReference type="InterPro" id="IPR044534">
    <property type="entry name" value="TTL1-4"/>
</dbReference>
<feature type="compositionally biased region" description="Low complexity" evidence="2">
    <location>
        <begin position="80"/>
        <end position="116"/>
    </location>
</feature>
<evidence type="ECO:0000256" key="2">
    <source>
        <dbReference type="SAM" id="MobiDB-lite"/>
    </source>
</evidence>
<dbReference type="Proteomes" id="UP001237642">
    <property type="component" value="Unassembled WGS sequence"/>
</dbReference>
<evidence type="ECO:0000313" key="3">
    <source>
        <dbReference type="EMBL" id="KAK1405069.1"/>
    </source>
</evidence>
<gene>
    <name evidence="3" type="ORF">POM88_004674</name>
</gene>
<sequence>MDRQDVFDLEHNNKPDFKHLDLNSNSGVKKSGGVCPKIPVGNVGPRNLSGELGKTRSGVMGHRRSSSTGAPLIYSGRTPSSSNTNTSTSSSSISTNGSGSGNVGSSVSSVSSGSSNLYPSGNICPSGKILKSNMIWRGTNRSEKLGSGSVNYGHGNIIKGGGKVEGNVRGNVQCGGGESGGRRGDSEEVKNQGNELYKRGKFLEALVLYDKAIGMAPENAAYRSNKAAALTMLGRLGEAVMECEEAVRLDSGYGRAHQRLASLFLRLGQVENARHHLCLQGQSPDTTELHKLQLLEKHMSRCTDARKAGDWKGVMQECDAIMVAGAVSSPQIIACKAEACLKLQQYEDADSSLTNLQKLEPYPASCSQNKFFGILLEAYVLYVRAKVDIAFGRFENAAAAAEKAVKIDFSNMEVAMLLNNVKLVTRARSQGRDLFGAGKFTEASAAYGEGLKYNLCNSILYCNRAVCWSRLGLWQQSVEDCNHALKIQPNYTKALLRRAVSNAKLEEWAEAVRDYEILRKELPGDSEVAESLSRAQDALMKLRRGDAYVKPGESSGFSGSDHFKTGMHSPGGSGPDASRNHKKYPEL</sequence>
<keyword evidence="4" id="KW-1185">Reference proteome</keyword>
<evidence type="ECO:0000256" key="1">
    <source>
        <dbReference type="PROSITE-ProRule" id="PRU00339"/>
    </source>
</evidence>
<dbReference type="InterPro" id="IPR019734">
    <property type="entry name" value="TPR_rpt"/>
</dbReference>
<keyword evidence="1" id="KW-0802">TPR repeat</keyword>
<dbReference type="PANTHER" id="PTHR46050">
    <property type="entry name" value="TPR REPEAT-CONTAINING THIOREDOXIN"/>
    <property type="match status" value="1"/>
</dbReference>
<dbReference type="EMBL" id="JAUIZM010000001">
    <property type="protein sequence ID" value="KAK1405069.1"/>
    <property type="molecule type" value="Genomic_DNA"/>
</dbReference>
<feature type="region of interest" description="Disordered" evidence="2">
    <location>
        <begin position="18"/>
        <end position="117"/>
    </location>
</feature>